<reference evidence="2 3" key="1">
    <citation type="submission" date="2016-04" db="EMBL/GenBank/DDBJ databases">
        <title>Complete genome sequence of Thermococcus barossii type strain SHCK-94.</title>
        <authorList>
            <person name="Oger P.M."/>
        </authorList>
    </citation>
    <scope>NUCLEOTIDE SEQUENCE [LARGE SCALE GENOMIC DNA]</scope>
    <source>
        <strain evidence="2 3">SHCK-94</strain>
    </source>
</reference>
<gene>
    <name evidence="2" type="ORF">A3L01_10185</name>
</gene>
<dbReference type="OrthoDB" id="86141at2157"/>
<keyword evidence="1" id="KW-0472">Membrane</keyword>
<proteinExistence type="predicted"/>
<evidence type="ECO:0000256" key="1">
    <source>
        <dbReference type="SAM" id="Phobius"/>
    </source>
</evidence>
<organism evidence="2 3">
    <name type="scientific">Thermococcus barossii</name>
    <dbReference type="NCBI Taxonomy" id="54077"/>
    <lineage>
        <taxon>Archaea</taxon>
        <taxon>Methanobacteriati</taxon>
        <taxon>Methanobacteriota</taxon>
        <taxon>Thermococci</taxon>
        <taxon>Thermococcales</taxon>
        <taxon>Thermococcaceae</taxon>
        <taxon>Thermococcus</taxon>
    </lineage>
</organism>
<evidence type="ECO:0000313" key="2">
    <source>
        <dbReference type="EMBL" id="ASJ05713.1"/>
    </source>
</evidence>
<dbReference type="KEGG" id="tbs:A3L01_10185"/>
<evidence type="ECO:0000313" key="3">
    <source>
        <dbReference type="Proteomes" id="UP000250272"/>
    </source>
</evidence>
<dbReference type="EMBL" id="CP015101">
    <property type="protein sequence ID" value="ASJ05713.1"/>
    <property type="molecule type" value="Genomic_DNA"/>
</dbReference>
<keyword evidence="1" id="KW-0812">Transmembrane</keyword>
<feature type="transmembrane region" description="Helical" evidence="1">
    <location>
        <begin position="6"/>
        <end position="38"/>
    </location>
</feature>
<dbReference type="Proteomes" id="UP000250272">
    <property type="component" value="Chromosome"/>
</dbReference>
<keyword evidence="3" id="KW-1185">Reference proteome</keyword>
<feature type="transmembrane region" description="Helical" evidence="1">
    <location>
        <begin position="58"/>
        <end position="78"/>
    </location>
</feature>
<dbReference type="AlphaFoldDB" id="A0A2Z2MJ09"/>
<dbReference type="RefSeq" id="WP_088865707.1">
    <property type="nucleotide sequence ID" value="NZ_CP015101.1"/>
</dbReference>
<name>A0A2Z2MJ09_9EURY</name>
<keyword evidence="1" id="KW-1133">Transmembrane helix</keyword>
<sequence>MDVEDYMLLFLSLWVLISALVTKSVGVFLTLTLIGLLITIEVGSLFLSREQKESVKPLVELLIVIFAIIVMGKVYSILTGG</sequence>
<protein>
    <submittedName>
        <fullName evidence="2">Uncharacterized protein</fullName>
    </submittedName>
</protein>
<accession>A0A2Z2MJ09</accession>
<dbReference type="GeneID" id="33327149"/>